<organism evidence="1 2">
    <name type="scientific">Wenzhouxiangella marina</name>
    <dbReference type="NCBI Taxonomy" id="1579979"/>
    <lineage>
        <taxon>Bacteria</taxon>
        <taxon>Pseudomonadati</taxon>
        <taxon>Pseudomonadota</taxon>
        <taxon>Gammaproteobacteria</taxon>
        <taxon>Chromatiales</taxon>
        <taxon>Wenzhouxiangellaceae</taxon>
        <taxon>Wenzhouxiangella</taxon>
    </lineage>
</organism>
<protein>
    <submittedName>
        <fullName evidence="1">Uncharacterized protein</fullName>
    </submittedName>
</protein>
<name>A0A0K0XTW5_9GAMM</name>
<evidence type="ECO:0000313" key="2">
    <source>
        <dbReference type="Proteomes" id="UP000066624"/>
    </source>
</evidence>
<proteinExistence type="predicted"/>
<dbReference type="Proteomes" id="UP000066624">
    <property type="component" value="Chromosome"/>
</dbReference>
<dbReference type="EMBL" id="CP012154">
    <property type="protein sequence ID" value="AKS41154.1"/>
    <property type="molecule type" value="Genomic_DNA"/>
</dbReference>
<gene>
    <name evidence="1" type="ORF">WM2015_773</name>
</gene>
<keyword evidence="2" id="KW-1185">Reference proteome</keyword>
<dbReference type="KEGG" id="wma:WM2015_773"/>
<dbReference type="RefSeq" id="WP_049724811.1">
    <property type="nucleotide sequence ID" value="NZ_CP012154.1"/>
</dbReference>
<sequence length="96" mass="10742">MSDSKPLMVNCGEHGERLAAVLCRHLLLRDAGPLGFIENSSDPEDLQAWCYDCEDVFEREGGMTEAFQDFNDLAIVCVDCYAAAKRRHTMGQETLN</sequence>
<accession>A0A0K0XTW5</accession>
<reference evidence="2" key="1">
    <citation type="submission" date="2015-07" db="EMBL/GenBank/DDBJ databases">
        <authorList>
            <person name="Kim K.M."/>
        </authorList>
    </citation>
    <scope>NUCLEOTIDE SEQUENCE [LARGE SCALE GENOMIC DNA]</scope>
    <source>
        <strain evidence="2">KCTC 42284</strain>
    </source>
</reference>
<dbReference type="OrthoDB" id="5674923at2"/>
<evidence type="ECO:0000313" key="1">
    <source>
        <dbReference type="EMBL" id="AKS41154.1"/>
    </source>
</evidence>
<dbReference type="STRING" id="1579979.WM2015_773"/>
<dbReference type="AlphaFoldDB" id="A0A0K0XTW5"/>